<protein>
    <submittedName>
        <fullName evidence="1">Uncharacterized protein</fullName>
    </submittedName>
</protein>
<dbReference type="EMBL" id="BARS01037653">
    <property type="protein sequence ID" value="GAG14691.1"/>
    <property type="molecule type" value="Genomic_DNA"/>
</dbReference>
<accession>X0WPR9</accession>
<comment type="caution">
    <text evidence="1">The sequence shown here is derived from an EMBL/GenBank/DDBJ whole genome shotgun (WGS) entry which is preliminary data.</text>
</comment>
<feature type="non-terminal residue" evidence="1">
    <location>
        <position position="1"/>
    </location>
</feature>
<organism evidence="1">
    <name type="scientific">marine sediment metagenome</name>
    <dbReference type="NCBI Taxonomy" id="412755"/>
    <lineage>
        <taxon>unclassified sequences</taxon>
        <taxon>metagenomes</taxon>
        <taxon>ecological metagenomes</taxon>
    </lineage>
</organism>
<proteinExistence type="predicted"/>
<dbReference type="AlphaFoldDB" id="X0WPR9"/>
<evidence type="ECO:0000313" key="1">
    <source>
        <dbReference type="EMBL" id="GAG14691.1"/>
    </source>
</evidence>
<name>X0WPR9_9ZZZZ</name>
<gene>
    <name evidence="1" type="ORF">S01H1_57711</name>
</gene>
<feature type="non-terminal residue" evidence="1">
    <location>
        <position position="256"/>
    </location>
</feature>
<sequence length="256" mass="28024">PELSRQEIFLGAAVHNGIEWKEVSNPKVVNQAAETLREVATTVLPLTSIISGGAITEQPLFTLDQEAGIVWENNRNWHVNKANPNEEALPALSPIVFQYVNRDFSLVEAPTSTIDAGRYDNNGVIDNVPNPAQNSTIQRLYIDPANNYWILWGQVVYPTFFTAQANVYSEVPVVPFLLQSSLLLGYIVTEQAMVDWDPNESIFIQAGGTGGGSGGGGVPVTEYLTLSDTPVSYTGFARQVETVNDAELALIHQYRS</sequence>
<reference evidence="1" key="1">
    <citation type="journal article" date="2014" name="Front. Microbiol.">
        <title>High frequency of phylogenetically diverse reductive dehalogenase-homologous genes in deep subseafloor sedimentary metagenomes.</title>
        <authorList>
            <person name="Kawai M."/>
            <person name="Futagami T."/>
            <person name="Toyoda A."/>
            <person name="Takaki Y."/>
            <person name="Nishi S."/>
            <person name="Hori S."/>
            <person name="Arai W."/>
            <person name="Tsubouchi T."/>
            <person name="Morono Y."/>
            <person name="Uchiyama I."/>
            <person name="Ito T."/>
            <person name="Fujiyama A."/>
            <person name="Inagaki F."/>
            <person name="Takami H."/>
        </authorList>
    </citation>
    <scope>NUCLEOTIDE SEQUENCE</scope>
    <source>
        <strain evidence="1">Expedition CK06-06</strain>
    </source>
</reference>